<gene>
    <name evidence="2" type="ORF">IAB00_05585</name>
</gene>
<dbReference type="NCBIfam" id="NF047356">
    <property type="entry name" value="RNA_bind_RnpM"/>
    <property type="match status" value="1"/>
</dbReference>
<dbReference type="Pfam" id="PF04296">
    <property type="entry name" value="YlxR"/>
    <property type="match status" value="1"/>
</dbReference>
<organism evidence="2 3">
    <name type="scientific">Candidatus Avidehalobacter gallistercoris</name>
    <dbReference type="NCBI Taxonomy" id="2840694"/>
    <lineage>
        <taxon>Bacteria</taxon>
        <taxon>Bacillati</taxon>
        <taxon>Bacillota</taxon>
        <taxon>Clostridia</taxon>
        <taxon>Eubacteriales</taxon>
        <taxon>Peptococcaceae</taxon>
        <taxon>Peptococcaceae incertae sedis</taxon>
        <taxon>Candidatus Avidehalobacter</taxon>
    </lineage>
</organism>
<dbReference type="PANTHER" id="PTHR34215">
    <property type="entry name" value="BLL0784 PROTEIN"/>
    <property type="match status" value="1"/>
</dbReference>
<dbReference type="SUPFAM" id="SSF64376">
    <property type="entry name" value="YlxR-like"/>
    <property type="match status" value="1"/>
</dbReference>
<reference evidence="2" key="2">
    <citation type="journal article" date="2021" name="PeerJ">
        <title>Extensive microbial diversity within the chicken gut microbiome revealed by metagenomics and culture.</title>
        <authorList>
            <person name="Gilroy R."/>
            <person name="Ravi A."/>
            <person name="Getino M."/>
            <person name="Pursley I."/>
            <person name="Horton D.L."/>
            <person name="Alikhan N.F."/>
            <person name="Baker D."/>
            <person name="Gharbi K."/>
            <person name="Hall N."/>
            <person name="Watson M."/>
            <person name="Adriaenssens E.M."/>
            <person name="Foster-Nyarko E."/>
            <person name="Jarju S."/>
            <person name="Secka A."/>
            <person name="Antonio M."/>
            <person name="Oren A."/>
            <person name="Chaudhuri R.R."/>
            <person name="La Ragione R."/>
            <person name="Hildebrand F."/>
            <person name="Pallen M.J."/>
        </authorList>
    </citation>
    <scope>NUCLEOTIDE SEQUENCE</scope>
    <source>
        <strain evidence="2">2830</strain>
    </source>
</reference>
<dbReference type="EMBL" id="DVMH01000028">
    <property type="protein sequence ID" value="HIU10694.1"/>
    <property type="molecule type" value="Genomic_DNA"/>
</dbReference>
<dbReference type="InterPro" id="IPR035931">
    <property type="entry name" value="YlxR-like_sf"/>
</dbReference>
<evidence type="ECO:0000259" key="1">
    <source>
        <dbReference type="Pfam" id="PF04296"/>
    </source>
</evidence>
<evidence type="ECO:0000313" key="2">
    <source>
        <dbReference type="EMBL" id="HIU10694.1"/>
    </source>
</evidence>
<feature type="domain" description="YlxR" evidence="1">
    <location>
        <begin position="9"/>
        <end position="82"/>
    </location>
</feature>
<sequence length="87" mass="10059">MAERAKPQRTCLACRQMKDKRELTRVVRTPDGEIKLDDTGRMPGRGAYLCKEPECLKRVLKSRALERALKQPISEDVKNELLQKYAE</sequence>
<dbReference type="Gene3D" id="3.30.1230.10">
    <property type="entry name" value="YlxR-like"/>
    <property type="match status" value="1"/>
</dbReference>
<dbReference type="PANTHER" id="PTHR34215:SF1">
    <property type="entry name" value="YLXR DOMAIN-CONTAINING PROTEIN"/>
    <property type="match status" value="1"/>
</dbReference>
<comment type="caution">
    <text evidence="2">The sequence shown here is derived from an EMBL/GenBank/DDBJ whole genome shotgun (WGS) entry which is preliminary data.</text>
</comment>
<reference evidence="2" key="1">
    <citation type="submission" date="2020-10" db="EMBL/GenBank/DDBJ databases">
        <authorList>
            <person name="Gilroy R."/>
        </authorList>
    </citation>
    <scope>NUCLEOTIDE SEQUENCE</scope>
    <source>
        <strain evidence="2">2830</strain>
    </source>
</reference>
<dbReference type="AlphaFoldDB" id="A0A9D1KYT9"/>
<dbReference type="InterPro" id="IPR007393">
    <property type="entry name" value="YlxR_dom"/>
</dbReference>
<name>A0A9D1KYT9_9FIRM</name>
<accession>A0A9D1KYT9</accession>
<evidence type="ECO:0000313" key="3">
    <source>
        <dbReference type="Proteomes" id="UP000824124"/>
    </source>
</evidence>
<dbReference type="InterPro" id="IPR037465">
    <property type="entry name" value="YlxR"/>
</dbReference>
<dbReference type="CDD" id="cd00279">
    <property type="entry name" value="YlxR"/>
    <property type="match status" value="1"/>
</dbReference>
<proteinExistence type="predicted"/>
<dbReference type="Proteomes" id="UP000824124">
    <property type="component" value="Unassembled WGS sequence"/>
</dbReference>
<protein>
    <submittedName>
        <fullName evidence="2">YlxR family protein</fullName>
    </submittedName>
</protein>